<dbReference type="EMBL" id="LAZR01030648">
    <property type="protein sequence ID" value="KKL55975.1"/>
    <property type="molecule type" value="Genomic_DNA"/>
</dbReference>
<proteinExistence type="predicted"/>
<organism evidence="1">
    <name type="scientific">marine sediment metagenome</name>
    <dbReference type="NCBI Taxonomy" id="412755"/>
    <lineage>
        <taxon>unclassified sequences</taxon>
        <taxon>metagenomes</taxon>
        <taxon>ecological metagenomes</taxon>
    </lineage>
</organism>
<dbReference type="AlphaFoldDB" id="A0A0F9FFD8"/>
<evidence type="ECO:0008006" key="2">
    <source>
        <dbReference type="Google" id="ProtNLM"/>
    </source>
</evidence>
<sequence>MTIAIKHFIHLFLLSSIVLINTGCATRLLMEGDRYEPDVEKQQSLIYSYTHGPVYPR</sequence>
<name>A0A0F9FFD8_9ZZZZ</name>
<gene>
    <name evidence="1" type="ORF">LCGC14_2250020</name>
</gene>
<evidence type="ECO:0000313" key="1">
    <source>
        <dbReference type="EMBL" id="KKL55975.1"/>
    </source>
</evidence>
<reference evidence="1" key="1">
    <citation type="journal article" date="2015" name="Nature">
        <title>Complex archaea that bridge the gap between prokaryotes and eukaryotes.</title>
        <authorList>
            <person name="Spang A."/>
            <person name="Saw J.H."/>
            <person name="Jorgensen S.L."/>
            <person name="Zaremba-Niedzwiedzka K."/>
            <person name="Martijn J."/>
            <person name="Lind A.E."/>
            <person name="van Eijk R."/>
            <person name="Schleper C."/>
            <person name="Guy L."/>
            <person name="Ettema T.J."/>
        </authorList>
    </citation>
    <scope>NUCLEOTIDE SEQUENCE</scope>
</reference>
<accession>A0A0F9FFD8</accession>
<protein>
    <recommendedName>
        <fullName evidence="2">Lipoprotein</fullName>
    </recommendedName>
</protein>
<comment type="caution">
    <text evidence="1">The sequence shown here is derived from an EMBL/GenBank/DDBJ whole genome shotgun (WGS) entry which is preliminary data.</text>
</comment>